<feature type="region of interest" description="Disordered" evidence="1">
    <location>
        <begin position="19"/>
        <end position="54"/>
    </location>
</feature>
<feature type="region of interest" description="Disordered" evidence="1">
    <location>
        <begin position="85"/>
        <end position="141"/>
    </location>
</feature>
<dbReference type="Proteomes" id="UP001338582">
    <property type="component" value="Chromosome 2"/>
</dbReference>
<evidence type="ECO:0000256" key="1">
    <source>
        <dbReference type="SAM" id="MobiDB-lite"/>
    </source>
</evidence>
<gene>
    <name evidence="2" type="ORF">PUMCH_002027</name>
</gene>
<sequence>MVLNKSKWDHKAKIQYLKKHGLTRPKQKAEITPKWSSKKSSKKSTITLDSDSEWDSEDEDLINHFFPELSPQELPEDYKRKLKQQIHNALAAREGADTEDEGKGGKDSQYEENDGIYLGTRPVDVADGDESDQGSFEDEDEFEFEIPDLEAKLSDFLILSKPHKSRKLLKNKMLDNFLEEYGIESLQSTVKNVDYNDVLKLKVKDFEELDPSKLNGFRIGDSLNKPKASSVRILSKAEQQEHKDREEKREHARFYNQIKSTFGQQPEKANARILEINNLNENDEAQLELLNMRINRNGQMASAGNEDDLDDLLGLSKDESSIPRQTDLDTLMLQSRSAGKSSTQPTIKKVQPKSLGLDALLDDLLGI</sequence>
<dbReference type="AlphaFoldDB" id="A0AAX4H8C7"/>
<dbReference type="GeneID" id="88173092"/>
<keyword evidence="3" id="KW-1185">Reference proteome</keyword>
<evidence type="ECO:0000313" key="2">
    <source>
        <dbReference type="EMBL" id="WPK24738.1"/>
    </source>
</evidence>
<feature type="compositionally biased region" description="Acidic residues" evidence="1">
    <location>
        <begin position="126"/>
        <end position="141"/>
    </location>
</feature>
<feature type="compositionally biased region" description="Basic and acidic residues" evidence="1">
    <location>
        <begin position="238"/>
        <end position="250"/>
    </location>
</feature>
<reference evidence="2 3" key="1">
    <citation type="submission" date="2023-10" db="EMBL/GenBank/DDBJ databases">
        <title>Draft Genome Sequence of Candida saopaulonensis from a very Premature Infant with Sepsis.</title>
        <authorList>
            <person name="Ning Y."/>
            <person name="Dai R."/>
            <person name="Xiao M."/>
            <person name="Xu Y."/>
            <person name="Yan Q."/>
            <person name="Zhang L."/>
        </authorList>
    </citation>
    <scope>NUCLEOTIDE SEQUENCE [LARGE SCALE GENOMIC DNA]</scope>
    <source>
        <strain evidence="2 3">19XY460</strain>
    </source>
</reference>
<protein>
    <submittedName>
        <fullName evidence="2">Uncharacterized protein</fullName>
    </submittedName>
</protein>
<dbReference type="EMBL" id="CP138895">
    <property type="protein sequence ID" value="WPK24738.1"/>
    <property type="molecule type" value="Genomic_DNA"/>
</dbReference>
<feature type="region of interest" description="Disordered" evidence="1">
    <location>
        <begin position="230"/>
        <end position="250"/>
    </location>
</feature>
<name>A0AAX4H8C7_9ASCO</name>
<evidence type="ECO:0000313" key="3">
    <source>
        <dbReference type="Proteomes" id="UP001338582"/>
    </source>
</evidence>
<dbReference type="RefSeq" id="XP_062877121.1">
    <property type="nucleotide sequence ID" value="XM_063021051.1"/>
</dbReference>
<dbReference type="KEGG" id="asau:88173092"/>
<accession>A0AAX4H8C7</accession>
<proteinExistence type="predicted"/>
<organism evidence="2 3">
    <name type="scientific">Australozyma saopauloensis</name>
    <dbReference type="NCBI Taxonomy" id="291208"/>
    <lineage>
        <taxon>Eukaryota</taxon>
        <taxon>Fungi</taxon>
        <taxon>Dikarya</taxon>
        <taxon>Ascomycota</taxon>
        <taxon>Saccharomycotina</taxon>
        <taxon>Pichiomycetes</taxon>
        <taxon>Metschnikowiaceae</taxon>
        <taxon>Australozyma</taxon>
    </lineage>
</organism>